<evidence type="ECO:0000259" key="4">
    <source>
        <dbReference type="PROSITE" id="PS50181"/>
    </source>
</evidence>
<organism evidence="5 6">
    <name type="scientific">Penicillium expansum</name>
    <name type="common">Blue mold rot fungus</name>
    <dbReference type="NCBI Taxonomy" id="27334"/>
    <lineage>
        <taxon>Eukaryota</taxon>
        <taxon>Fungi</taxon>
        <taxon>Dikarya</taxon>
        <taxon>Ascomycota</taxon>
        <taxon>Pezizomycotina</taxon>
        <taxon>Eurotiomycetes</taxon>
        <taxon>Eurotiomycetidae</taxon>
        <taxon>Eurotiales</taxon>
        <taxon>Aspergillaceae</taxon>
        <taxon>Penicillium</taxon>
    </lineage>
</organism>
<dbReference type="VEuPathDB" id="FungiDB:PEXP_106740"/>
<dbReference type="PANTHER" id="PTHR10706:SF130">
    <property type="entry name" value="F-BOX ONLY PROTEIN 31"/>
    <property type="match status" value="1"/>
</dbReference>
<evidence type="ECO:0000313" key="5">
    <source>
        <dbReference type="EMBL" id="KGO50166.1"/>
    </source>
</evidence>
<dbReference type="HOGENOM" id="CLU_020076_1_0_1"/>
<dbReference type="InterPro" id="IPR001810">
    <property type="entry name" value="F-box_dom"/>
</dbReference>
<dbReference type="GO" id="GO:0016567">
    <property type="term" value="P:protein ubiquitination"/>
    <property type="evidence" value="ECO:0007669"/>
    <property type="project" value="UniProtKB-UniPathway"/>
</dbReference>
<gene>
    <name evidence="5" type="ORF">PEX2_056440</name>
</gene>
<dbReference type="OrthoDB" id="722566at2759"/>
<dbReference type="PANTHER" id="PTHR10706">
    <property type="entry name" value="F-BOX FAMILY PROTEIN"/>
    <property type="match status" value="1"/>
</dbReference>
<dbReference type="Pfam" id="PF12014">
    <property type="entry name" value="Cyclin_D1_bind"/>
    <property type="match status" value="1"/>
</dbReference>
<evidence type="ECO:0000256" key="2">
    <source>
        <dbReference type="ARBA" id="ARBA00022786"/>
    </source>
</evidence>
<name>A0A0A2IDZ6_PENEN</name>
<feature type="domain" description="F-box" evidence="4">
    <location>
        <begin position="33"/>
        <end position="79"/>
    </location>
</feature>
<dbReference type="GeneID" id="27678337"/>
<dbReference type="PROSITE" id="PS50181">
    <property type="entry name" value="FBOX"/>
    <property type="match status" value="1"/>
</dbReference>
<feature type="compositionally biased region" description="Polar residues" evidence="3">
    <location>
        <begin position="10"/>
        <end position="20"/>
    </location>
</feature>
<sequence length="472" mass="52886">MAVTARPTLEQINDGPNDQPANDGHLFPPTGQLSFLERLPAEIIQDIASYLSAQDLGCLGATSQALVDHASNDLLWAKLVNERLPAPIQSSGPFGSFRRLYLAYHPCWFIPQHKVWVADNEHTGMLIIARYDNLRGVIEAYQVVAARGTPEFQTWISHPEVIIQSFEPNVHLDMGDDPVLSLNDPNPSSRTAPIQSLQSMKEKRQMSMASHVQHIYKPLSFCSELSPQGPWVNPDVLWPPQTIPSNARTVRDLEDSPPPILNHSSELSESFFRVRKWVNPGLMFSHPPKQANLTCSTLDPVLYTPTPEKPYQGIWIGDYSAHGCEFLLVLQKDTTTVAHGDENESQIMDTQNEVEYGDQENIEDIGQRGQLQAVKLTGDPNVPRGQFSFVAEDIGSRGLISVEMEEPFVGARSVRCRGHVAGLGFHDDTYIDSQLILISPDHMAHYWREMGHVSYYHRVDIDALLRTCEAHM</sequence>
<dbReference type="RefSeq" id="XP_016593447.1">
    <property type="nucleotide sequence ID" value="XM_016742918.1"/>
</dbReference>
<evidence type="ECO:0000256" key="3">
    <source>
        <dbReference type="SAM" id="MobiDB-lite"/>
    </source>
</evidence>
<dbReference type="SUPFAM" id="SSF81383">
    <property type="entry name" value="F-box domain"/>
    <property type="match status" value="1"/>
</dbReference>
<reference evidence="5 6" key="1">
    <citation type="journal article" date="2015" name="Mol. Plant Microbe Interact.">
        <title>Genome, transcriptome, and functional analyses of Penicillium expansum provide new insights into secondary metabolism and pathogenicity.</title>
        <authorList>
            <person name="Ballester A.R."/>
            <person name="Marcet-Houben M."/>
            <person name="Levin E."/>
            <person name="Sela N."/>
            <person name="Selma-Lazaro C."/>
            <person name="Carmona L."/>
            <person name="Wisniewski M."/>
            <person name="Droby S."/>
            <person name="Gonzalez-Candelas L."/>
            <person name="Gabaldon T."/>
        </authorList>
    </citation>
    <scope>NUCLEOTIDE SEQUENCE [LARGE SCALE GENOMIC DNA]</scope>
    <source>
        <strain evidence="5 6">MD-8</strain>
    </source>
</reference>
<comment type="caution">
    <text evidence="5">The sequence shown here is derived from an EMBL/GenBank/DDBJ whole genome shotgun (WGS) entry which is preliminary data.</text>
</comment>
<evidence type="ECO:0000313" key="6">
    <source>
        <dbReference type="Proteomes" id="UP000030143"/>
    </source>
</evidence>
<keyword evidence="2" id="KW-0833">Ubl conjugation pathway</keyword>
<dbReference type="AlphaFoldDB" id="A0A0A2IDZ6"/>
<comment type="pathway">
    <text evidence="1">Protein modification; protein ubiquitination.</text>
</comment>
<dbReference type="Proteomes" id="UP000030143">
    <property type="component" value="Unassembled WGS sequence"/>
</dbReference>
<dbReference type="PhylomeDB" id="A0A0A2IDZ6"/>
<keyword evidence="6" id="KW-1185">Reference proteome</keyword>
<dbReference type="UniPathway" id="UPA00143"/>
<proteinExistence type="predicted"/>
<accession>A0A0A2IDZ6</accession>
<dbReference type="STRING" id="27334.A0A0A2IDZ6"/>
<dbReference type="Gene3D" id="1.20.1280.50">
    <property type="match status" value="1"/>
</dbReference>
<evidence type="ECO:0000256" key="1">
    <source>
        <dbReference type="ARBA" id="ARBA00004906"/>
    </source>
</evidence>
<protein>
    <recommendedName>
        <fullName evidence="4">F-box domain-containing protein</fullName>
    </recommendedName>
</protein>
<dbReference type="EMBL" id="JQFZ01000355">
    <property type="protein sequence ID" value="KGO50166.1"/>
    <property type="molecule type" value="Genomic_DNA"/>
</dbReference>
<dbReference type="InterPro" id="IPR036047">
    <property type="entry name" value="F-box-like_dom_sf"/>
</dbReference>
<feature type="region of interest" description="Disordered" evidence="3">
    <location>
        <begin position="1"/>
        <end position="26"/>
    </location>
</feature>
<dbReference type="Pfam" id="PF12937">
    <property type="entry name" value="F-box-like"/>
    <property type="match status" value="1"/>
</dbReference>
<dbReference type="InterPro" id="IPR045048">
    <property type="entry name" value="FBXO31/39"/>
</dbReference>